<comment type="caution">
    <text evidence="2">The sequence shown here is derived from an EMBL/GenBank/DDBJ whole genome shotgun (WGS) entry which is preliminary data.</text>
</comment>
<proteinExistence type="predicted"/>
<reference evidence="2" key="1">
    <citation type="submission" date="2021-02" db="EMBL/GenBank/DDBJ databases">
        <authorList>
            <person name="Dougan E. K."/>
            <person name="Rhodes N."/>
            <person name="Thang M."/>
            <person name="Chan C."/>
        </authorList>
    </citation>
    <scope>NUCLEOTIDE SEQUENCE</scope>
</reference>
<feature type="compositionally biased region" description="Low complexity" evidence="1">
    <location>
        <begin position="157"/>
        <end position="189"/>
    </location>
</feature>
<feature type="region of interest" description="Disordered" evidence="1">
    <location>
        <begin position="1"/>
        <end position="201"/>
    </location>
</feature>
<accession>A0A813D4Q3</accession>
<gene>
    <name evidence="2" type="ORF">PGLA1383_LOCUS704</name>
</gene>
<dbReference type="OrthoDB" id="10615089at2759"/>
<feature type="compositionally biased region" description="Low complexity" evidence="1">
    <location>
        <begin position="97"/>
        <end position="146"/>
    </location>
</feature>
<protein>
    <submittedName>
        <fullName evidence="2">Uncharacterized protein</fullName>
    </submittedName>
</protein>
<evidence type="ECO:0000313" key="3">
    <source>
        <dbReference type="Proteomes" id="UP000654075"/>
    </source>
</evidence>
<evidence type="ECO:0000313" key="2">
    <source>
        <dbReference type="EMBL" id="CAE8581690.1"/>
    </source>
</evidence>
<feature type="compositionally biased region" description="Low complexity" evidence="1">
    <location>
        <begin position="53"/>
        <end position="75"/>
    </location>
</feature>
<keyword evidence="3" id="KW-1185">Reference proteome</keyword>
<sequence length="292" mass="31750">IQLAGRGTPRISAAETSGKASSGALRLGVRTEASACAKDFRRPVRSDAQGPTSSQRSFSSSSLRSPRSAASSAARQRPVPQVLRTQTQQDLLQAAYQRHQQSPRQSQQHSEQSQQQQTQQQQPQTRSPRQSQQSQQQQTQQQQPQSNSHERKAAPNTTATATAATAMKQQPRTPQQQQPKTLQQQQPQQAHSVAPLASAPAPDISQCVTGMRKASMSDRQPNVVLTAKLASRLLADLLKAFESSSCVEDARASVGACWGFANSDEMTLCIEARANASYVSYGNDSFRKGRIL</sequence>
<dbReference type="Proteomes" id="UP000654075">
    <property type="component" value="Unassembled WGS sequence"/>
</dbReference>
<organism evidence="2 3">
    <name type="scientific">Polarella glacialis</name>
    <name type="common">Dinoflagellate</name>
    <dbReference type="NCBI Taxonomy" id="89957"/>
    <lineage>
        <taxon>Eukaryota</taxon>
        <taxon>Sar</taxon>
        <taxon>Alveolata</taxon>
        <taxon>Dinophyceae</taxon>
        <taxon>Suessiales</taxon>
        <taxon>Suessiaceae</taxon>
        <taxon>Polarella</taxon>
    </lineage>
</organism>
<dbReference type="AlphaFoldDB" id="A0A813D4Q3"/>
<evidence type="ECO:0000256" key="1">
    <source>
        <dbReference type="SAM" id="MobiDB-lite"/>
    </source>
</evidence>
<name>A0A813D4Q3_POLGL</name>
<feature type="non-terminal residue" evidence="2">
    <location>
        <position position="1"/>
    </location>
</feature>
<dbReference type="EMBL" id="CAJNNV010000165">
    <property type="protein sequence ID" value="CAE8581690.1"/>
    <property type="molecule type" value="Genomic_DNA"/>
</dbReference>